<proteinExistence type="predicted"/>
<feature type="chain" id="PRO_5042546499" description="ABC transmembrane type-1 domain-containing protein" evidence="6">
    <location>
        <begin position="21"/>
        <end position="274"/>
    </location>
</feature>
<dbReference type="AlphaFoldDB" id="A0AAJ0LVH1"/>
<keyword evidence="5" id="KW-0472">Membrane</keyword>
<dbReference type="SUPFAM" id="SSF90123">
    <property type="entry name" value="ABC transporter transmembrane region"/>
    <property type="match status" value="1"/>
</dbReference>
<dbReference type="InterPro" id="IPR050173">
    <property type="entry name" value="ABC_transporter_C-like"/>
</dbReference>
<dbReference type="GO" id="GO:0042626">
    <property type="term" value="F:ATPase-coupled transmembrane transporter activity"/>
    <property type="evidence" value="ECO:0007669"/>
    <property type="project" value="TreeGrafter"/>
</dbReference>
<dbReference type="Gene3D" id="1.20.1560.10">
    <property type="entry name" value="ABC transporter type 1, transmembrane domain"/>
    <property type="match status" value="1"/>
</dbReference>
<gene>
    <name evidence="7" type="ORF">LTR09_002623</name>
</gene>
<evidence type="ECO:0000313" key="8">
    <source>
        <dbReference type="Proteomes" id="UP001271007"/>
    </source>
</evidence>
<evidence type="ECO:0000256" key="5">
    <source>
        <dbReference type="ARBA" id="ARBA00023136"/>
    </source>
</evidence>
<dbReference type="GO" id="GO:0016020">
    <property type="term" value="C:membrane"/>
    <property type="evidence" value="ECO:0007669"/>
    <property type="project" value="InterPro"/>
</dbReference>
<dbReference type="GO" id="GO:0005524">
    <property type="term" value="F:ATP binding"/>
    <property type="evidence" value="ECO:0007669"/>
    <property type="project" value="UniProtKB-KW"/>
</dbReference>
<keyword evidence="8" id="KW-1185">Reference proteome</keyword>
<evidence type="ECO:0000256" key="2">
    <source>
        <dbReference type="ARBA" id="ARBA00022741"/>
    </source>
</evidence>
<evidence type="ECO:0000256" key="6">
    <source>
        <dbReference type="SAM" id="SignalP"/>
    </source>
</evidence>
<name>A0AAJ0LVH1_9PEZI</name>
<feature type="signal peptide" evidence="6">
    <location>
        <begin position="1"/>
        <end position="20"/>
    </location>
</feature>
<evidence type="ECO:0000313" key="7">
    <source>
        <dbReference type="EMBL" id="KAK3056830.1"/>
    </source>
</evidence>
<dbReference type="PANTHER" id="PTHR24223">
    <property type="entry name" value="ATP-BINDING CASSETTE SUB-FAMILY C"/>
    <property type="match status" value="1"/>
</dbReference>
<evidence type="ECO:0008006" key="9">
    <source>
        <dbReference type="Google" id="ProtNLM"/>
    </source>
</evidence>
<keyword evidence="4" id="KW-1133">Transmembrane helix</keyword>
<dbReference type="PANTHER" id="PTHR24223:SF399">
    <property type="entry name" value="ABC TRANSPORTER ATNG"/>
    <property type="match status" value="1"/>
</dbReference>
<evidence type="ECO:0000256" key="3">
    <source>
        <dbReference type="ARBA" id="ARBA00022840"/>
    </source>
</evidence>
<keyword evidence="1" id="KW-0812">Transmembrane</keyword>
<keyword evidence="3" id="KW-0067">ATP-binding</keyword>
<evidence type="ECO:0000256" key="4">
    <source>
        <dbReference type="ARBA" id="ARBA00022989"/>
    </source>
</evidence>
<accession>A0AAJ0LVH1</accession>
<sequence>MAFFWLLPIFWTSYLRPLKPQDLWRIDPALKFSRSGMKLQSQWKRNTSARGIGRSPRSLFGKHPLLRSILRAQLSFLLAPVPARMAVIGFTYAQPFLLFRTTNYVRDHGEDPSIGYGLIAASGLVYTGLALSNGYYSHKVYRAAVVVRASLVFIIYDKSLRLPEATAEKAAALTLIGTDADRIRVAFQSVHEIWAVAIESGIGIYALYHYTNWPCAGPLVLAIGKSTVCSWGHHKLIKASWYTGQLLLGSENAKGADYMDAGYSGTCRPCGCRY</sequence>
<dbReference type="Proteomes" id="UP001271007">
    <property type="component" value="Unassembled WGS sequence"/>
</dbReference>
<keyword evidence="6" id="KW-0732">Signal</keyword>
<organism evidence="7 8">
    <name type="scientific">Extremus antarcticus</name>
    <dbReference type="NCBI Taxonomy" id="702011"/>
    <lineage>
        <taxon>Eukaryota</taxon>
        <taxon>Fungi</taxon>
        <taxon>Dikarya</taxon>
        <taxon>Ascomycota</taxon>
        <taxon>Pezizomycotina</taxon>
        <taxon>Dothideomycetes</taxon>
        <taxon>Dothideomycetidae</taxon>
        <taxon>Mycosphaerellales</taxon>
        <taxon>Extremaceae</taxon>
        <taxon>Extremus</taxon>
    </lineage>
</organism>
<comment type="caution">
    <text evidence="7">The sequence shown here is derived from an EMBL/GenBank/DDBJ whole genome shotgun (WGS) entry which is preliminary data.</text>
</comment>
<protein>
    <recommendedName>
        <fullName evidence="9">ABC transmembrane type-1 domain-containing protein</fullName>
    </recommendedName>
</protein>
<evidence type="ECO:0000256" key="1">
    <source>
        <dbReference type="ARBA" id="ARBA00022692"/>
    </source>
</evidence>
<keyword evidence="2" id="KW-0547">Nucleotide-binding</keyword>
<reference evidence="7" key="1">
    <citation type="submission" date="2023-04" db="EMBL/GenBank/DDBJ databases">
        <title>Black Yeasts Isolated from many extreme environments.</title>
        <authorList>
            <person name="Coleine C."/>
            <person name="Stajich J.E."/>
            <person name="Selbmann L."/>
        </authorList>
    </citation>
    <scope>NUCLEOTIDE SEQUENCE</scope>
    <source>
        <strain evidence="7">CCFEE 5312</strain>
    </source>
</reference>
<dbReference type="EMBL" id="JAWDJX010000005">
    <property type="protein sequence ID" value="KAK3056830.1"/>
    <property type="molecule type" value="Genomic_DNA"/>
</dbReference>
<dbReference type="InterPro" id="IPR036640">
    <property type="entry name" value="ABC1_TM_sf"/>
</dbReference>